<feature type="coiled-coil region" evidence="1">
    <location>
        <begin position="184"/>
        <end position="242"/>
    </location>
</feature>
<accession>A0A9Q8U044</accession>
<evidence type="ECO:0000256" key="1">
    <source>
        <dbReference type="SAM" id="Coils"/>
    </source>
</evidence>
<dbReference type="Proteomes" id="UP001056381">
    <property type="component" value="Chromosome"/>
</dbReference>
<keyword evidence="2" id="KW-1133">Transmembrane helix</keyword>
<evidence type="ECO:0000313" key="3">
    <source>
        <dbReference type="EMBL" id="URQ63400.1"/>
    </source>
</evidence>
<proteinExistence type="predicted"/>
<feature type="transmembrane region" description="Helical" evidence="2">
    <location>
        <begin position="63"/>
        <end position="85"/>
    </location>
</feature>
<reference evidence="3" key="1">
    <citation type="submission" date="2022-05" db="EMBL/GenBank/DDBJ databases">
        <title>Single-amplified genomics reveal most streamlined microbe among free-living bacteria.</title>
        <authorList>
            <person name="Roda-Garcia J."/>
            <person name="Haro-Moreno J.M."/>
            <person name="Rodriguez-Valera F."/>
            <person name="Almagro-Moreno S."/>
            <person name="Lopez-Perez M."/>
        </authorList>
    </citation>
    <scope>NUCLEOTIDE SEQUENCE</scope>
    <source>
        <strain evidence="3">TMED112-D2-2</strain>
    </source>
</reference>
<evidence type="ECO:0000313" key="4">
    <source>
        <dbReference type="Proteomes" id="UP001056381"/>
    </source>
</evidence>
<feature type="transmembrane region" description="Helical" evidence="2">
    <location>
        <begin position="97"/>
        <end position="118"/>
    </location>
</feature>
<evidence type="ECO:0008006" key="5">
    <source>
        <dbReference type="Google" id="ProtNLM"/>
    </source>
</evidence>
<keyword evidence="4" id="KW-1185">Reference proteome</keyword>
<keyword evidence="2" id="KW-0472">Membrane</keyword>
<feature type="coiled-coil region" evidence="1">
    <location>
        <begin position="361"/>
        <end position="420"/>
    </location>
</feature>
<dbReference type="EMBL" id="CP097966">
    <property type="protein sequence ID" value="URQ63400.1"/>
    <property type="molecule type" value="Genomic_DNA"/>
</dbReference>
<keyword evidence="1" id="KW-0175">Coiled coil</keyword>
<protein>
    <recommendedName>
        <fullName evidence="5">DUF4407 domain-containing protein</fullName>
    </recommendedName>
</protein>
<dbReference type="AlphaFoldDB" id="A0A9Q8U044"/>
<name>A0A9Q8U044_9GAMM</name>
<organism evidence="3 4">
    <name type="scientific">SAR86 cluster bacterium</name>
    <dbReference type="NCBI Taxonomy" id="2030880"/>
    <lineage>
        <taxon>Bacteria</taxon>
        <taxon>Pseudomonadati</taxon>
        <taxon>Pseudomonadota</taxon>
        <taxon>Gammaproteobacteria</taxon>
        <taxon>SAR86 cluster</taxon>
    </lineage>
</organism>
<evidence type="ECO:0000256" key="2">
    <source>
        <dbReference type="SAM" id="Phobius"/>
    </source>
</evidence>
<sequence length="577" mass="66538">MEATAQLQIDLNKRYGKRLVIIAWIIEVIAASLGLFIGLYGSYSAYALYSENEELDVGAWADVYISGAAFIIIAVVELTKIPLVLGFYRAKVLVWRLMFLGTLILLIVVTFETMFNGLERSYSNQEARITLIKNDWKAKKDELDNIEIRLAEINERTIEQIEEEYNIKLNGLNEEKINQRRALNAEKQGELDGVEEKIRQVRDSYTIISDADGLEETVKSLRADIEKASVDAENKIATAEENTANRVSEIDIRIDNLITQREEAMEDASIFNTRQTISSRFDLQIGPLEREKLSLQRNLEQNKIRIENERLARIATLEERLVVAQEELKISKGRGQNRLEESISVFEQEQIEIEDKYRPLFQNLEKDFEERKNNLNAQLKETKRIQNVGETNRPNLEEKRNEIREQIIVLQKDIDEQAAKTQIYRFTQRIYGHETAAEVKPEELRTITSIWFGSIALVAALVGSMLALAGYVLQDPDSYNPPPKKRSSYVTGFFRTIQGFFVALRRRLREPVIKIKKVQVPYEVTVEKIKEVPGPEKVVYKEVPKEIIKNEIVYVPFNTTEEGTIMKVDKNKKNKDE</sequence>
<feature type="transmembrane region" description="Helical" evidence="2">
    <location>
        <begin position="21"/>
        <end position="43"/>
    </location>
</feature>
<feature type="transmembrane region" description="Helical" evidence="2">
    <location>
        <begin position="450"/>
        <end position="473"/>
    </location>
</feature>
<gene>
    <name evidence="3" type="ORF">M9B40_01165</name>
</gene>
<keyword evidence="2" id="KW-0812">Transmembrane</keyword>